<dbReference type="PANTHER" id="PTHR24198:SF165">
    <property type="entry name" value="ANKYRIN REPEAT-CONTAINING PROTEIN-RELATED"/>
    <property type="match status" value="1"/>
</dbReference>
<feature type="repeat" description="ANK" evidence="3">
    <location>
        <begin position="44"/>
        <end position="76"/>
    </location>
</feature>
<dbReference type="Gene3D" id="1.25.40.20">
    <property type="entry name" value="Ankyrin repeat-containing domain"/>
    <property type="match status" value="4"/>
</dbReference>
<feature type="region of interest" description="Disordered" evidence="4">
    <location>
        <begin position="82"/>
        <end position="104"/>
    </location>
</feature>
<name>A0A1B6F0N9_9HEMI</name>
<evidence type="ECO:0000256" key="1">
    <source>
        <dbReference type="ARBA" id="ARBA00022737"/>
    </source>
</evidence>
<keyword evidence="5" id="KW-1133">Transmembrane helix</keyword>
<accession>A0A1B6F0N9</accession>
<dbReference type="SUPFAM" id="SSF48403">
    <property type="entry name" value="Ankyrin repeat"/>
    <property type="match status" value="2"/>
</dbReference>
<dbReference type="PROSITE" id="PS50297">
    <property type="entry name" value="ANK_REP_REGION"/>
    <property type="match status" value="6"/>
</dbReference>
<feature type="repeat" description="ANK" evidence="3">
    <location>
        <begin position="291"/>
        <end position="323"/>
    </location>
</feature>
<dbReference type="PANTHER" id="PTHR24198">
    <property type="entry name" value="ANKYRIN REPEAT AND PROTEIN KINASE DOMAIN-CONTAINING PROTEIN"/>
    <property type="match status" value="1"/>
</dbReference>
<proteinExistence type="predicted"/>
<organism evidence="6">
    <name type="scientific">Cuerna arida</name>
    <dbReference type="NCBI Taxonomy" id="1464854"/>
    <lineage>
        <taxon>Eukaryota</taxon>
        <taxon>Metazoa</taxon>
        <taxon>Ecdysozoa</taxon>
        <taxon>Arthropoda</taxon>
        <taxon>Hexapoda</taxon>
        <taxon>Insecta</taxon>
        <taxon>Pterygota</taxon>
        <taxon>Neoptera</taxon>
        <taxon>Paraneoptera</taxon>
        <taxon>Hemiptera</taxon>
        <taxon>Auchenorrhyncha</taxon>
        <taxon>Membracoidea</taxon>
        <taxon>Cicadellidae</taxon>
        <taxon>Cicadellinae</taxon>
        <taxon>Proconiini</taxon>
        <taxon>Cuerna</taxon>
    </lineage>
</organism>
<dbReference type="Pfam" id="PF12796">
    <property type="entry name" value="Ank_2"/>
    <property type="match status" value="3"/>
</dbReference>
<feature type="transmembrane region" description="Helical" evidence="5">
    <location>
        <begin position="729"/>
        <end position="749"/>
    </location>
</feature>
<feature type="compositionally biased region" description="Polar residues" evidence="4">
    <location>
        <begin position="1"/>
        <end position="16"/>
    </location>
</feature>
<gene>
    <name evidence="6" type="ORF">g.37599</name>
</gene>
<evidence type="ECO:0000256" key="5">
    <source>
        <dbReference type="SAM" id="Phobius"/>
    </source>
</evidence>
<feature type="transmembrane region" description="Helical" evidence="5">
    <location>
        <begin position="707"/>
        <end position="723"/>
    </location>
</feature>
<reference evidence="6" key="1">
    <citation type="submission" date="2015-11" db="EMBL/GenBank/DDBJ databases">
        <title>De novo transcriptome assembly of four potential Pierce s Disease insect vectors from Arizona vineyards.</title>
        <authorList>
            <person name="Tassone E.E."/>
        </authorList>
    </citation>
    <scope>NUCLEOTIDE SEQUENCE</scope>
</reference>
<dbReference type="PROSITE" id="PS50088">
    <property type="entry name" value="ANK_REPEAT"/>
    <property type="match status" value="6"/>
</dbReference>
<dbReference type="InterPro" id="IPR036770">
    <property type="entry name" value="Ankyrin_rpt-contain_sf"/>
</dbReference>
<feature type="non-terminal residue" evidence="6">
    <location>
        <position position="1"/>
    </location>
</feature>
<feature type="repeat" description="ANK" evidence="3">
    <location>
        <begin position="503"/>
        <end position="530"/>
    </location>
</feature>
<dbReference type="EMBL" id="GECZ01026336">
    <property type="protein sequence ID" value="JAS43433.1"/>
    <property type="molecule type" value="Transcribed_RNA"/>
</dbReference>
<keyword evidence="5" id="KW-0812">Transmembrane</keyword>
<protein>
    <recommendedName>
        <fullName evidence="7">Ion transport domain-containing protein</fullName>
    </recommendedName>
</protein>
<feature type="repeat" description="ANK" evidence="3">
    <location>
        <begin position="469"/>
        <end position="495"/>
    </location>
</feature>
<evidence type="ECO:0000313" key="6">
    <source>
        <dbReference type="EMBL" id="JAS43433.1"/>
    </source>
</evidence>
<evidence type="ECO:0008006" key="7">
    <source>
        <dbReference type="Google" id="ProtNLM"/>
    </source>
</evidence>
<feature type="repeat" description="ANK" evidence="3">
    <location>
        <begin position="432"/>
        <end position="464"/>
    </location>
</feature>
<keyword evidence="2 3" id="KW-0040">ANK repeat</keyword>
<feature type="repeat" description="ANK" evidence="3">
    <location>
        <begin position="255"/>
        <end position="287"/>
    </location>
</feature>
<feature type="region of interest" description="Disordered" evidence="4">
    <location>
        <begin position="1"/>
        <end position="28"/>
    </location>
</feature>
<evidence type="ECO:0000256" key="3">
    <source>
        <dbReference type="PROSITE-ProRule" id="PRU00023"/>
    </source>
</evidence>
<dbReference type="AlphaFoldDB" id="A0A1B6F0N9"/>
<feature type="transmembrane region" description="Helical" evidence="5">
    <location>
        <begin position="635"/>
        <end position="660"/>
    </location>
</feature>
<sequence>SDSTLVDSHVADNTDNAEPVDKHSLDSWSHNHDSVARMIPELTRGATPLHIAAQRLHLECVSELLRRGAKVDLPDERGITPLDVVGELSPPQSGSVDVMADSLPSPDLTTRIENMKQRISGIPSVKPMRIRFGVGEDSTPSPDQSSDPSNRMFFPGPSSPAITLSNDFRPRDPTIVITPSSPARKVPSLAQRVVNELINRGARMPKSKVIVKHGGIQNQVTIPMTCLHTAVECQDLQLIEYLLENGACQLTWNSAGLTPLHLAVSNRLLESLRVLLEKKPSAPVVDARDWFGRTPLHLAVADEWFAGVSLLLEAGADVKVTSNDNQTVLHLAAKKSESQLLEELLTIPDTVKIIDSRNNLHETPLWCAVSAGQLPCVKLLLAREADISTSLPGDVTLLHLAAELGYDDILGLLLGDRRVTDLRNVRSKEGKGGTTALHLAALNGHEDCVARLLAAGCDIYSVTTACPYYGSTALHLAAVKGNLGVVETILQHDKNTLCFKNADGWYPLHVAARFGKKDCVRLMLLKGANLAATIVDSGGYKKTALDIIVYSILHPVSFLERIFDACIEVNEYPLNNPKCIVKVNYDVIQPLGPHRKQLRVLDSLLNCGKYAVQEKLLLHPLVETFLYLKWKKLRIFFFLMMLLYLVFTVSLTTMSMFYYVFKAQSLLVDTCITTCRVTLCTSLTLITLQELLQATRMQRYYFKDLESWVKWVTFLLATVVVLGRHPAPWLVHVSAIAVLMSWLELLFLLSRWPSALGFYILMFFAVAKNVVRVLATFTFVILLLGLSTCLRSLS</sequence>
<dbReference type="SMART" id="SM00248">
    <property type="entry name" value="ANK"/>
    <property type="match status" value="10"/>
</dbReference>
<dbReference type="InterPro" id="IPR002110">
    <property type="entry name" value="Ankyrin_rpt"/>
</dbReference>
<keyword evidence="5" id="KW-0472">Membrane</keyword>
<feature type="compositionally biased region" description="Basic and acidic residues" evidence="4">
    <location>
        <begin position="19"/>
        <end position="28"/>
    </location>
</feature>
<feature type="transmembrane region" description="Helical" evidence="5">
    <location>
        <begin position="756"/>
        <end position="784"/>
    </location>
</feature>
<dbReference type="Pfam" id="PF00023">
    <property type="entry name" value="Ank"/>
    <property type="match status" value="2"/>
</dbReference>
<evidence type="ECO:0000256" key="4">
    <source>
        <dbReference type="SAM" id="MobiDB-lite"/>
    </source>
</evidence>
<evidence type="ECO:0000256" key="2">
    <source>
        <dbReference type="ARBA" id="ARBA00023043"/>
    </source>
</evidence>
<keyword evidence="1" id="KW-0677">Repeat</keyword>
<dbReference type="PRINTS" id="PR01415">
    <property type="entry name" value="ANKYRIN"/>
</dbReference>